<evidence type="ECO:0000256" key="1">
    <source>
        <dbReference type="SAM" id="Phobius"/>
    </source>
</evidence>
<keyword evidence="1" id="KW-0812">Transmembrane</keyword>
<keyword evidence="1" id="KW-1133">Transmembrane helix</keyword>
<dbReference type="InParanoid" id="A0A1B7MEB0"/>
<keyword evidence="1" id="KW-0472">Membrane</keyword>
<protein>
    <submittedName>
        <fullName evidence="2">Uncharacterized protein</fullName>
    </submittedName>
</protein>
<accession>A0A1B7MEB0</accession>
<dbReference type="STRING" id="1314800.A0A1B7MEB0"/>
<sequence>MGRILLGCIIGKAPSQMVACYRVLLDFIHISQYPSHDKDSLGYLQAALDEYHANKHYLIDLGIRNHFNIPKLHSMQHYAECIWNFGTTDNYNTEMFECFHIDYAKEGWRATNFRDELPQMTQWLSHQKKVAMFETYLKNYHWTEVEREQEEQDALESETCPGVGLAISKKPASPSQPLSSIVSKHRCPSFLHHLRVYLNRLLPRGEAISCTQLPHAHLPFNQLDVWHTFKFSLDTLGNNVDGQKGIDLVRAKPGKGRGDVGDGRFGVIVVAQSDEAESTGLQDMKVGRLKVIFRLPDSIPSMMDDATAWPKEHLAYVEWLTLSKQPGQDHNMYSVTKAIVQPTDIVPGDIVSLSTIHQSCHLIPYLDPKLKLGTTGLPAGSLPMFWTYVTVFFLTIGLVNLLIRCFGS</sequence>
<dbReference type="Proteomes" id="UP000092154">
    <property type="component" value="Unassembled WGS sequence"/>
</dbReference>
<dbReference type="EMBL" id="KV449762">
    <property type="protein sequence ID" value="OAX30926.1"/>
    <property type="molecule type" value="Genomic_DNA"/>
</dbReference>
<name>A0A1B7MEB0_9AGAM</name>
<evidence type="ECO:0000313" key="3">
    <source>
        <dbReference type="Proteomes" id="UP000092154"/>
    </source>
</evidence>
<gene>
    <name evidence="2" type="ORF">K503DRAFT_704595</name>
</gene>
<feature type="transmembrane region" description="Helical" evidence="1">
    <location>
        <begin position="385"/>
        <end position="403"/>
    </location>
</feature>
<reference evidence="2 3" key="1">
    <citation type="submission" date="2016-06" db="EMBL/GenBank/DDBJ databases">
        <title>Comparative genomics of the ectomycorrhizal sister species Rhizopogon vinicolor and Rhizopogon vesiculosus (Basidiomycota: Boletales) reveals a divergence of the mating type B locus.</title>
        <authorList>
            <consortium name="DOE Joint Genome Institute"/>
            <person name="Mujic A.B."/>
            <person name="Kuo A."/>
            <person name="Tritt A."/>
            <person name="Lipzen A."/>
            <person name="Chen C."/>
            <person name="Johnson J."/>
            <person name="Sharma A."/>
            <person name="Barry K."/>
            <person name="Grigoriev I.V."/>
            <person name="Spatafora J.W."/>
        </authorList>
    </citation>
    <scope>NUCLEOTIDE SEQUENCE [LARGE SCALE GENOMIC DNA]</scope>
    <source>
        <strain evidence="2 3">AM-OR11-026</strain>
    </source>
</reference>
<dbReference type="OrthoDB" id="2688614at2759"/>
<dbReference type="AlphaFoldDB" id="A0A1B7MEB0"/>
<proteinExistence type="predicted"/>
<organism evidence="2 3">
    <name type="scientific">Rhizopogon vinicolor AM-OR11-026</name>
    <dbReference type="NCBI Taxonomy" id="1314800"/>
    <lineage>
        <taxon>Eukaryota</taxon>
        <taxon>Fungi</taxon>
        <taxon>Dikarya</taxon>
        <taxon>Basidiomycota</taxon>
        <taxon>Agaricomycotina</taxon>
        <taxon>Agaricomycetes</taxon>
        <taxon>Agaricomycetidae</taxon>
        <taxon>Boletales</taxon>
        <taxon>Suillineae</taxon>
        <taxon>Rhizopogonaceae</taxon>
        <taxon>Rhizopogon</taxon>
    </lineage>
</organism>
<keyword evidence="3" id="KW-1185">Reference proteome</keyword>
<evidence type="ECO:0000313" key="2">
    <source>
        <dbReference type="EMBL" id="OAX30926.1"/>
    </source>
</evidence>